<dbReference type="EMBL" id="BPLQ01011751">
    <property type="protein sequence ID" value="GIY60116.1"/>
    <property type="molecule type" value="Genomic_DNA"/>
</dbReference>
<name>A0AAV4UQG3_9ARAC</name>
<reference evidence="1 2" key="1">
    <citation type="submission" date="2021-06" db="EMBL/GenBank/DDBJ databases">
        <title>Caerostris darwini draft genome.</title>
        <authorList>
            <person name="Kono N."/>
            <person name="Arakawa K."/>
        </authorList>
    </citation>
    <scope>NUCLEOTIDE SEQUENCE [LARGE SCALE GENOMIC DNA]</scope>
</reference>
<evidence type="ECO:0000313" key="1">
    <source>
        <dbReference type="EMBL" id="GIY60116.1"/>
    </source>
</evidence>
<dbReference type="Proteomes" id="UP001054837">
    <property type="component" value="Unassembled WGS sequence"/>
</dbReference>
<accession>A0AAV4UQG3</accession>
<proteinExistence type="predicted"/>
<evidence type="ECO:0000313" key="2">
    <source>
        <dbReference type="Proteomes" id="UP001054837"/>
    </source>
</evidence>
<protein>
    <submittedName>
        <fullName evidence="1">Uncharacterized protein</fullName>
    </submittedName>
</protein>
<comment type="caution">
    <text evidence="1">The sequence shown here is derived from an EMBL/GenBank/DDBJ whole genome shotgun (WGS) entry which is preliminary data.</text>
</comment>
<keyword evidence="2" id="KW-1185">Reference proteome</keyword>
<sequence length="110" mass="12575">MQRERDGDGKMMNERLQKLTLCSFHLMMVVRWVKVFGLSKESLAAGPFARENRSKKKQQALRQRRSRALNAVAVSVCRPELGGSFKRGDSSTTIREEVINSGDRLCNRDF</sequence>
<gene>
    <name evidence="1" type="ORF">CDAR_38901</name>
</gene>
<dbReference type="AlphaFoldDB" id="A0AAV4UQG3"/>
<organism evidence="1 2">
    <name type="scientific">Caerostris darwini</name>
    <dbReference type="NCBI Taxonomy" id="1538125"/>
    <lineage>
        <taxon>Eukaryota</taxon>
        <taxon>Metazoa</taxon>
        <taxon>Ecdysozoa</taxon>
        <taxon>Arthropoda</taxon>
        <taxon>Chelicerata</taxon>
        <taxon>Arachnida</taxon>
        <taxon>Araneae</taxon>
        <taxon>Araneomorphae</taxon>
        <taxon>Entelegynae</taxon>
        <taxon>Araneoidea</taxon>
        <taxon>Araneidae</taxon>
        <taxon>Caerostris</taxon>
    </lineage>
</organism>